<evidence type="ECO:0000313" key="3">
    <source>
        <dbReference type="Proteomes" id="UP000078512"/>
    </source>
</evidence>
<dbReference type="AlphaFoldDB" id="A0A197JLP6"/>
<feature type="region of interest" description="Disordered" evidence="1">
    <location>
        <begin position="294"/>
        <end position="316"/>
    </location>
</feature>
<proteinExistence type="predicted"/>
<evidence type="ECO:0000256" key="1">
    <source>
        <dbReference type="SAM" id="MobiDB-lite"/>
    </source>
</evidence>
<dbReference type="Proteomes" id="UP000078512">
    <property type="component" value="Unassembled WGS sequence"/>
</dbReference>
<feature type="region of interest" description="Disordered" evidence="1">
    <location>
        <begin position="413"/>
        <end position="454"/>
    </location>
</feature>
<feature type="region of interest" description="Disordered" evidence="1">
    <location>
        <begin position="359"/>
        <end position="395"/>
    </location>
</feature>
<accession>A0A197JLP6</accession>
<gene>
    <name evidence="2" type="ORF">K457DRAFT_128607</name>
</gene>
<feature type="compositionally biased region" description="Low complexity" evidence="1">
    <location>
        <begin position="301"/>
        <end position="316"/>
    </location>
</feature>
<dbReference type="EMBL" id="KV442070">
    <property type="protein sequence ID" value="OAQ26152.1"/>
    <property type="molecule type" value="Genomic_DNA"/>
</dbReference>
<reference evidence="2 3" key="1">
    <citation type="submission" date="2016-05" db="EMBL/GenBank/DDBJ databases">
        <title>Genome sequencing reveals origins of a unique bacterial endosymbiosis in the earliest lineages of terrestrial Fungi.</title>
        <authorList>
            <consortium name="DOE Joint Genome Institute"/>
            <person name="Uehling J."/>
            <person name="Gryganskyi A."/>
            <person name="Hameed K."/>
            <person name="Tschaplinski T."/>
            <person name="Misztal P."/>
            <person name="Wu S."/>
            <person name="Desiro A."/>
            <person name="Vande Pol N."/>
            <person name="Du Z.-Y."/>
            <person name="Zienkiewicz A."/>
            <person name="Zienkiewicz K."/>
            <person name="Morin E."/>
            <person name="Tisserant E."/>
            <person name="Splivallo R."/>
            <person name="Hainaut M."/>
            <person name="Henrissat B."/>
            <person name="Ohm R."/>
            <person name="Kuo A."/>
            <person name="Yan J."/>
            <person name="Lipzen A."/>
            <person name="Nolan M."/>
            <person name="Labutti K."/>
            <person name="Barry K."/>
            <person name="Goldstein A."/>
            <person name="Labbe J."/>
            <person name="Schadt C."/>
            <person name="Tuskan G."/>
            <person name="Grigoriev I."/>
            <person name="Martin F."/>
            <person name="Vilgalys R."/>
            <person name="Bonito G."/>
        </authorList>
    </citation>
    <scope>NUCLEOTIDE SEQUENCE [LARGE SCALE GENOMIC DNA]</scope>
    <source>
        <strain evidence="2 3">AG-77</strain>
    </source>
</reference>
<feature type="compositionally biased region" description="Low complexity" evidence="1">
    <location>
        <begin position="361"/>
        <end position="373"/>
    </location>
</feature>
<feature type="compositionally biased region" description="Low complexity" evidence="1">
    <location>
        <begin position="272"/>
        <end position="281"/>
    </location>
</feature>
<dbReference type="OrthoDB" id="2447070at2759"/>
<protein>
    <submittedName>
        <fullName evidence="2">Uncharacterized protein</fullName>
    </submittedName>
</protein>
<keyword evidence="3" id="KW-1185">Reference proteome</keyword>
<feature type="region of interest" description="Disordered" evidence="1">
    <location>
        <begin position="52"/>
        <end position="77"/>
    </location>
</feature>
<sequence length="454" mass="49011">MTERTNPNTNPNANYNVGGVSVPGAQVELMENMQPQPHRLLQQQQLLHDYTQQVQKQQQSAPVQQQYSQQALTGDPRQFDQQYQQSFYKQPTDNEATQTNSAKADAEMATPAVVPANTNTVGDGSPGFSVGGVGVLGARVESLDSMQPQTFYQQPQRQPIQRQQEQYCQQQHVVGNAGAQAQQSFFSQPGDSTLAHQQYAQEAAPVHHSIADATNFLVGGDGVPSAQVECLPAMSEQQSTTYSTTGTTTKLGELDTVQHASASRPPVGPFDPSAESTTTEPAAPPTIFLQREASMGHDQQTPIPTTTTATTSSSTEAIPPHKIHVASSSAVAAAAAAQAADANSRGRRRSSLAILADKIRSSTSRSRSPSLSRRLSRTISRHSFEDDEDDSVGGPYKDVKIAQQEHLAKLRAEQEKNGVTHNVDGLPIPPAPERQRRRSSVSHILGLDKPLLSR</sequence>
<evidence type="ECO:0000313" key="2">
    <source>
        <dbReference type="EMBL" id="OAQ26152.1"/>
    </source>
</evidence>
<feature type="region of interest" description="Disordered" evidence="1">
    <location>
        <begin position="260"/>
        <end position="282"/>
    </location>
</feature>
<feature type="compositionally biased region" description="Low complexity" evidence="1">
    <location>
        <begin position="52"/>
        <end position="71"/>
    </location>
</feature>
<feature type="compositionally biased region" description="Low complexity" evidence="1">
    <location>
        <begin position="1"/>
        <end position="16"/>
    </location>
</feature>
<feature type="region of interest" description="Disordered" evidence="1">
    <location>
        <begin position="1"/>
        <end position="20"/>
    </location>
</feature>
<organism evidence="2 3">
    <name type="scientific">Linnemannia elongata AG-77</name>
    <dbReference type="NCBI Taxonomy" id="1314771"/>
    <lineage>
        <taxon>Eukaryota</taxon>
        <taxon>Fungi</taxon>
        <taxon>Fungi incertae sedis</taxon>
        <taxon>Mucoromycota</taxon>
        <taxon>Mortierellomycotina</taxon>
        <taxon>Mortierellomycetes</taxon>
        <taxon>Mortierellales</taxon>
        <taxon>Mortierellaceae</taxon>
        <taxon>Linnemannia</taxon>
    </lineage>
</organism>
<name>A0A197JLP6_9FUNG</name>